<dbReference type="Proteomes" id="UP001361570">
    <property type="component" value="Unassembled WGS sequence"/>
</dbReference>
<dbReference type="NCBIfam" id="NF047509">
    <property type="entry name" value="Rv3131_FMN_oxido"/>
    <property type="match status" value="1"/>
</dbReference>
<sequence>MRQRDEHRPEGAGEQAPVLTRAGLLQALGAAQRAPSVHNTQPWRWRLAPDQVRLIADRSRSLPATDPTGRELRISCGAVLHHLVTVLRAVGQAAVVQRFPDPADPWLLAALHMSPTAPGPDDLALAAAVPTRRTDRRPYADWPVPQGWWHVLTTTAAVHGAQLLAVEPDARWAVGQLAEAAAAQLASVPGVAAETRAWSGRPTGTSDGVPAALVPTGPDSASVPRRSFAAAQLPQPVGPLPEGDGALLAVLATDVDDEVHQLRAGEALSAILLHATAAGFASHTISEVVEVSETRRRLAEEVSAGHLAPQVLLRIGWSPAGNARLPATGRRAVTDTVDPGELPC</sequence>
<comment type="caution">
    <text evidence="1">The sequence shown here is derived from an EMBL/GenBank/DDBJ whole genome shotgun (WGS) entry which is preliminary data.</text>
</comment>
<name>A0ABU8DVU3_9ACTN</name>
<protein>
    <recommendedName>
        <fullName evidence="3">Nitroreductase family protein</fullName>
    </recommendedName>
</protein>
<evidence type="ECO:0000313" key="2">
    <source>
        <dbReference type="Proteomes" id="UP001361570"/>
    </source>
</evidence>
<evidence type="ECO:0000313" key="1">
    <source>
        <dbReference type="EMBL" id="MEI4272164.1"/>
    </source>
</evidence>
<dbReference type="SUPFAM" id="SSF55469">
    <property type="entry name" value="FMN-dependent nitroreductase-like"/>
    <property type="match status" value="2"/>
</dbReference>
<keyword evidence="2" id="KW-1185">Reference proteome</keyword>
<accession>A0ABU8DVU3</accession>
<organism evidence="1 2">
    <name type="scientific">Klenkia sesuvii</name>
    <dbReference type="NCBI Taxonomy" id="3103137"/>
    <lineage>
        <taxon>Bacteria</taxon>
        <taxon>Bacillati</taxon>
        <taxon>Actinomycetota</taxon>
        <taxon>Actinomycetes</taxon>
        <taxon>Geodermatophilales</taxon>
        <taxon>Geodermatophilaceae</taxon>
        <taxon>Klenkia</taxon>
    </lineage>
</organism>
<proteinExistence type="predicted"/>
<gene>
    <name evidence="1" type="ORF">TEK04_10555</name>
</gene>
<dbReference type="PANTHER" id="PTHR23026:SF123">
    <property type="entry name" value="NAD(P)H NITROREDUCTASE RV3131-RELATED"/>
    <property type="match status" value="1"/>
</dbReference>
<evidence type="ECO:0008006" key="3">
    <source>
        <dbReference type="Google" id="ProtNLM"/>
    </source>
</evidence>
<dbReference type="InterPro" id="IPR000415">
    <property type="entry name" value="Nitroreductase-like"/>
</dbReference>
<dbReference type="EMBL" id="JBAPLU010000009">
    <property type="protein sequence ID" value="MEI4272164.1"/>
    <property type="molecule type" value="Genomic_DNA"/>
</dbReference>
<dbReference type="Gene3D" id="3.40.109.10">
    <property type="entry name" value="NADH Oxidase"/>
    <property type="match status" value="1"/>
</dbReference>
<dbReference type="RefSeq" id="WP_336404300.1">
    <property type="nucleotide sequence ID" value="NZ_JBAPLU010000009.1"/>
</dbReference>
<dbReference type="InterPro" id="IPR050627">
    <property type="entry name" value="Nitroreductase/BluB"/>
</dbReference>
<reference evidence="1 2" key="1">
    <citation type="submission" date="2024-03" db="EMBL/GenBank/DDBJ databases">
        <title>Draft genome sequence of Klenkia sp. LSe6-5.</title>
        <authorList>
            <person name="Duangmal K."/>
            <person name="Chantavorakit T."/>
        </authorList>
    </citation>
    <scope>NUCLEOTIDE SEQUENCE [LARGE SCALE GENOMIC DNA]</scope>
    <source>
        <strain evidence="1 2">LSe6-5</strain>
    </source>
</reference>
<dbReference type="PANTHER" id="PTHR23026">
    <property type="entry name" value="NADPH NITROREDUCTASE"/>
    <property type="match status" value="1"/>
</dbReference>